<evidence type="ECO:0000313" key="2">
    <source>
        <dbReference type="EMBL" id="SJZ41217.1"/>
    </source>
</evidence>
<dbReference type="Proteomes" id="UP000243297">
    <property type="component" value="Unassembled WGS sequence"/>
</dbReference>
<evidence type="ECO:0000313" key="3">
    <source>
        <dbReference type="Proteomes" id="UP000243297"/>
    </source>
</evidence>
<accession>A0A1T4KFS9</accession>
<keyword evidence="1" id="KW-0812">Transmembrane</keyword>
<organism evidence="2 3">
    <name type="scientific">Anaerorhabdus furcosa</name>
    <dbReference type="NCBI Taxonomy" id="118967"/>
    <lineage>
        <taxon>Bacteria</taxon>
        <taxon>Bacillati</taxon>
        <taxon>Bacillota</taxon>
        <taxon>Erysipelotrichia</taxon>
        <taxon>Erysipelotrichales</taxon>
        <taxon>Erysipelotrichaceae</taxon>
        <taxon>Anaerorhabdus</taxon>
    </lineage>
</organism>
<evidence type="ECO:0000256" key="1">
    <source>
        <dbReference type="SAM" id="Phobius"/>
    </source>
</evidence>
<keyword evidence="3" id="KW-1185">Reference proteome</keyword>
<dbReference type="RefSeq" id="WP_078710949.1">
    <property type="nucleotide sequence ID" value="NZ_FUWY01000001.1"/>
</dbReference>
<keyword evidence="1" id="KW-0472">Membrane</keyword>
<keyword evidence="1" id="KW-1133">Transmembrane helix</keyword>
<dbReference type="AlphaFoldDB" id="A0A1T4KFS9"/>
<name>A0A1T4KFS9_9FIRM</name>
<reference evidence="3" key="1">
    <citation type="submission" date="2017-02" db="EMBL/GenBank/DDBJ databases">
        <authorList>
            <person name="Varghese N."/>
            <person name="Submissions S."/>
        </authorList>
    </citation>
    <scope>NUCLEOTIDE SEQUENCE [LARGE SCALE GENOMIC DNA]</scope>
    <source>
        <strain evidence="3">ATCC 25662</strain>
    </source>
</reference>
<sequence length="113" mass="13407">MKFKYLIKILTFNNVQLNNFERSLSSFDDKNKVKKLRFILKIHYPVILAIIISSYALQIILLNNGILSFNNLFLEFIVIVISILLIYLLILSLLINQDIIDVIDKYEEFYEYL</sequence>
<proteinExistence type="predicted"/>
<protein>
    <submittedName>
        <fullName evidence="2">Uncharacterized protein</fullName>
    </submittedName>
</protein>
<dbReference type="EMBL" id="FUWY01000001">
    <property type="protein sequence ID" value="SJZ41217.1"/>
    <property type="molecule type" value="Genomic_DNA"/>
</dbReference>
<feature type="transmembrane region" description="Helical" evidence="1">
    <location>
        <begin position="73"/>
        <end position="95"/>
    </location>
</feature>
<gene>
    <name evidence="2" type="ORF">SAMN02745191_0516</name>
</gene>
<feature type="transmembrane region" description="Helical" evidence="1">
    <location>
        <begin position="42"/>
        <end position="61"/>
    </location>
</feature>